<dbReference type="EMBL" id="SGXG01000001">
    <property type="protein sequence ID" value="RZS95539.1"/>
    <property type="molecule type" value="Genomic_DNA"/>
</dbReference>
<keyword evidence="3" id="KW-1185">Reference proteome</keyword>
<keyword evidence="1" id="KW-0812">Transmembrane</keyword>
<sequence length="157" mass="17982">MPFFPNHSEVLVSSWTKEEVLERVDLVTRDANFLEYELEKNKGYQFNGTLGRDSFRLSLVITKADSFLPLIKGKLESTPKGCILFLHYSLFPGSVFFLGFWSVMTLILAIFFAMVAGNFLFSGISLAVGIGNYLFAWNHFKRKIKISQEIFHELLNL</sequence>
<proteinExistence type="predicted"/>
<dbReference type="OrthoDB" id="980906at2"/>
<name>A0A4V2F695_9BACT</name>
<reference evidence="2 3" key="1">
    <citation type="submission" date="2019-02" db="EMBL/GenBank/DDBJ databases">
        <title>Genomic Encyclopedia of Archaeal and Bacterial Type Strains, Phase II (KMG-II): from individual species to whole genera.</title>
        <authorList>
            <person name="Goeker M."/>
        </authorList>
    </citation>
    <scope>NUCLEOTIDE SEQUENCE [LARGE SCALE GENOMIC DNA]</scope>
    <source>
        <strain evidence="2 3">DSM 21411</strain>
    </source>
</reference>
<feature type="transmembrane region" description="Helical" evidence="1">
    <location>
        <begin position="82"/>
        <end position="101"/>
    </location>
</feature>
<gene>
    <name evidence="2" type="ORF">BC751_1072</name>
</gene>
<dbReference type="AlphaFoldDB" id="A0A4V2F695"/>
<organism evidence="2 3">
    <name type="scientific">Cecembia calidifontis</name>
    <dbReference type="NCBI Taxonomy" id="1187080"/>
    <lineage>
        <taxon>Bacteria</taxon>
        <taxon>Pseudomonadati</taxon>
        <taxon>Bacteroidota</taxon>
        <taxon>Cytophagia</taxon>
        <taxon>Cytophagales</taxon>
        <taxon>Cyclobacteriaceae</taxon>
        <taxon>Cecembia</taxon>
    </lineage>
</organism>
<comment type="caution">
    <text evidence="2">The sequence shown here is derived from an EMBL/GenBank/DDBJ whole genome shotgun (WGS) entry which is preliminary data.</text>
</comment>
<evidence type="ECO:0000256" key="1">
    <source>
        <dbReference type="SAM" id="Phobius"/>
    </source>
</evidence>
<feature type="transmembrane region" description="Helical" evidence="1">
    <location>
        <begin position="107"/>
        <end position="135"/>
    </location>
</feature>
<protein>
    <submittedName>
        <fullName evidence="2">Uncharacterized protein</fullName>
    </submittedName>
</protein>
<dbReference type="Proteomes" id="UP000292209">
    <property type="component" value="Unassembled WGS sequence"/>
</dbReference>
<accession>A0A4V2F695</accession>
<keyword evidence="1" id="KW-0472">Membrane</keyword>
<evidence type="ECO:0000313" key="2">
    <source>
        <dbReference type="EMBL" id="RZS95539.1"/>
    </source>
</evidence>
<dbReference type="RefSeq" id="WP_130274615.1">
    <property type="nucleotide sequence ID" value="NZ_SGXG01000001.1"/>
</dbReference>
<evidence type="ECO:0000313" key="3">
    <source>
        <dbReference type="Proteomes" id="UP000292209"/>
    </source>
</evidence>
<keyword evidence="1" id="KW-1133">Transmembrane helix</keyword>